<keyword evidence="4" id="KW-1185">Reference proteome</keyword>
<dbReference type="AlphaFoldDB" id="A0A7K3W5D9"/>
<feature type="chain" id="PRO_5039292465" description="Lipoprotein" evidence="2">
    <location>
        <begin position="26"/>
        <end position="191"/>
    </location>
</feature>
<dbReference type="Proteomes" id="UP000470246">
    <property type="component" value="Unassembled WGS sequence"/>
</dbReference>
<evidence type="ECO:0008006" key="5">
    <source>
        <dbReference type="Google" id="ProtNLM"/>
    </source>
</evidence>
<gene>
    <name evidence="3" type="ORF">GCU56_19120</name>
</gene>
<dbReference type="EMBL" id="JAAGWF010000022">
    <property type="protein sequence ID" value="NEK59971.1"/>
    <property type="molecule type" value="Genomic_DNA"/>
</dbReference>
<sequence>MTSSRPRLAAAAVLAAGLLLGGCGGAPERPAPRPEPTAAASTAPGDDHAELPAAPPSPVDDANSQQAALDAATAAVTAFARPGLDPAQWWSEFAPLLSSAAVVAYEGTDPEQVPASAVTGRPRPTPGVSAFLATVLVPTDAGEYAVLLAREGAGAPWLVERITPVEQAGAPESGALTPPTDAGVPVAGSEP</sequence>
<dbReference type="PROSITE" id="PS51257">
    <property type="entry name" value="PROKAR_LIPOPROTEIN"/>
    <property type="match status" value="1"/>
</dbReference>
<evidence type="ECO:0000313" key="3">
    <source>
        <dbReference type="EMBL" id="NEK59971.1"/>
    </source>
</evidence>
<reference evidence="3 4" key="1">
    <citation type="submission" date="2020-02" db="EMBL/GenBank/DDBJ databases">
        <title>Geodermatophilus sabuli CPCC 205279 I12A-02694.</title>
        <authorList>
            <person name="Jiang Z."/>
        </authorList>
    </citation>
    <scope>NUCLEOTIDE SEQUENCE [LARGE SCALE GENOMIC DNA]</scope>
    <source>
        <strain evidence="3 4">I12A-02694</strain>
    </source>
</reference>
<organism evidence="3 4">
    <name type="scientific">Geodermatophilus sabuli</name>
    <dbReference type="NCBI Taxonomy" id="1564158"/>
    <lineage>
        <taxon>Bacteria</taxon>
        <taxon>Bacillati</taxon>
        <taxon>Actinomycetota</taxon>
        <taxon>Actinomycetes</taxon>
        <taxon>Geodermatophilales</taxon>
        <taxon>Geodermatophilaceae</taxon>
        <taxon>Geodermatophilus</taxon>
    </lineage>
</organism>
<comment type="caution">
    <text evidence="3">The sequence shown here is derived from an EMBL/GenBank/DDBJ whole genome shotgun (WGS) entry which is preliminary data.</text>
</comment>
<dbReference type="RefSeq" id="WP_163483334.1">
    <property type="nucleotide sequence ID" value="NZ_JAAGWF010000022.1"/>
</dbReference>
<evidence type="ECO:0000256" key="2">
    <source>
        <dbReference type="SAM" id="SignalP"/>
    </source>
</evidence>
<name>A0A7K3W5D9_9ACTN</name>
<accession>A0A7K3W5D9</accession>
<evidence type="ECO:0000256" key="1">
    <source>
        <dbReference type="SAM" id="MobiDB-lite"/>
    </source>
</evidence>
<feature type="region of interest" description="Disordered" evidence="1">
    <location>
        <begin position="23"/>
        <end position="66"/>
    </location>
</feature>
<protein>
    <recommendedName>
        <fullName evidence="5">Lipoprotein</fullName>
    </recommendedName>
</protein>
<keyword evidence="2" id="KW-0732">Signal</keyword>
<feature type="signal peptide" evidence="2">
    <location>
        <begin position="1"/>
        <end position="25"/>
    </location>
</feature>
<proteinExistence type="predicted"/>
<feature type="region of interest" description="Disordered" evidence="1">
    <location>
        <begin position="166"/>
        <end position="191"/>
    </location>
</feature>
<evidence type="ECO:0000313" key="4">
    <source>
        <dbReference type="Proteomes" id="UP000470246"/>
    </source>
</evidence>